<dbReference type="Gene3D" id="3.40.50.1980">
    <property type="entry name" value="Nitrogenase molybdenum iron protein domain"/>
    <property type="match status" value="2"/>
</dbReference>
<accession>A0ABU4Z0W9</accession>
<name>A0ABU4Z0W9_9HYPH</name>
<dbReference type="Proteomes" id="UP001271249">
    <property type="component" value="Unassembled WGS sequence"/>
</dbReference>
<keyword evidence="5 6" id="KW-0732">Signal</keyword>
<dbReference type="RefSeq" id="WP_320225730.1">
    <property type="nucleotide sequence ID" value="NZ_JAVIJB010000005.1"/>
</dbReference>
<feature type="chain" id="PRO_5045451212" evidence="6">
    <location>
        <begin position="21"/>
        <end position="294"/>
    </location>
</feature>
<comment type="caution">
    <text evidence="8">The sequence shown here is derived from an EMBL/GenBank/DDBJ whole genome shotgun (WGS) entry which is preliminary data.</text>
</comment>
<evidence type="ECO:0000259" key="7">
    <source>
        <dbReference type="PROSITE" id="PS50983"/>
    </source>
</evidence>
<feature type="signal peptide" evidence="6">
    <location>
        <begin position="1"/>
        <end position="20"/>
    </location>
</feature>
<comment type="subcellular location">
    <subcellularLocation>
        <location evidence="1">Cell envelope</location>
    </subcellularLocation>
</comment>
<dbReference type="InterPro" id="IPR051313">
    <property type="entry name" value="Bact_iron-sidero_bind"/>
</dbReference>
<reference evidence="8 9" key="1">
    <citation type="submission" date="2023-08" db="EMBL/GenBank/DDBJ databases">
        <title>Implementing the SeqCode for naming new Mesorhizobium species isolated from Vachellia karroo root nodules.</title>
        <authorList>
            <person name="Van Lill M."/>
        </authorList>
    </citation>
    <scope>NUCLEOTIDE SEQUENCE [LARGE SCALE GENOMIC DNA]</scope>
    <source>
        <strain evidence="8 9">VK22B</strain>
    </source>
</reference>
<keyword evidence="4" id="KW-0410">Iron transport</keyword>
<dbReference type="InterPro" id="IPR002491">
    <property type="entry name" value="ABC_transptr_periplasmic_BD"/>
</dbReference>
<comment type="similarity">
    <text evidence="2">Belongs to the bacterial solute-binding protein 8 family.</text>
</comment>
<keyword evidence="3" id="KW-0813">Transport</keyword>
<evidence type="ECO:0000256" key="3">
    <source>
        <dbReference type="ARBA" id="ARBA00022448"/>
    </source>
</evidence>
<evidence type="ECO:0000313" key="8">
    <source>
        <dbReference type="EMBL" id="MDX8491692.1"/>
    </source>
</evidence>
<protein>
    <submittedName>
        <fullName evidence="8">Iron-siderophore ABC transporter substrate-binding protein</fullName>
    </submittedName>
</protein>
<evidence type="ECO:0000256" key="1">
    <source>
        <dbReference type="ARBA" id="ARBA00004196"/>
    </source>
</evidence>
<dbReference type="EMBL" id="JAVIJC010000007">
    <property type="protein sequence ID" value="MDX8491692.1"/>
    <property type="molecule type" value="Genomic_DNA"/>
</dbReference>
<organism evidence="8 9">
    <name type="scientific">Mesorhizobium captivum</name>
    <dbReference type="NCBI Taxonomy" id="3072319"/>
    <lineage>
        <taxon>Bacteria</taxon>
        <taxon>Pseudomonadati</taxon>
        <taxon>Pseudomonadota</taxon>
        <taxon>Alphaproteobacteria</taxon>
        <taxon>Hyphomicrobiales</taxon>
        <taxon>Phyllobacteriaceae</taxon>
        <taxon>Mesorhizobium</taxon>
    </lineage>
</organism>
<keyword evidence="4" id="KW-0406">Ion transport</keyword>
<evidence type="ECO:0000256" key="6">
    <source>
        <dbReference type="SAM" id="SignalP"/>
    </source>
</evidence>
<dbReference type="PANTHER" id="PTHR30532:SF1">
    <property type="entry name" value="IRON(3+)-HYDROXAMATE-BINDING PROTEIN FHUD"/>
    <property type="match status" value="1"/>
</dbReference>
<keyword evidence="4" id="KW-0408">Iron</keyword>
<feature type="domain" description="Fe/B12 periplasmic-binding" evidence="7">
    <location>
        <begin position="30"/>
        <end position="294"/>
    </location>
</feature>
<dbReference type="PROSITE" id="PS50983">
    <property type="entry name" value="FE_B12_PBP"/>
    <property type="match status" value="1"/>
</dbReference>
<evidence type="ECO:0000313" key="9">
    <source>
        <dbReference type="Proteomes" id="UP001271249"/>
    </source>
</evidence>
<evidence type="ECO:0000256" key="2">
    <source>
        <dbReference type="ARBA" id="ARBA00008814"/>
    </source>
</evidence>
<dbReference type="SUPFAM" id="SSF53807">
    <property type="entry name" value="Helical backbone' metal receptor"/>
    <property type="match status" value="1"/>
</dbReference>
<dbReference type="PANTHER" id="PTHR30532">
    <property type="entry name" value="IRON III DICITRATE-BINDING PERIPLASMIC PROTEIN"/>
    <property type="match status" value="1"/>
</dbReference>
<evidence type="ECO:0000256" key="4">
    <source>
        <dbReference type="ARBA" id="ARBA00022496"/>
    </source>
</evidence>
<evidence type="ECO:0000256" key="5">
    <source>
        <dbReference type="ARBA" id="ARBA00022729"/>
    </source>
</evidence>
<sequence length="294" mass="31630">MIAKLLAFLLALLPVLPAAAEEAVPAHTERVATIDWGTAETLLALGVTPLGLAETAGYRDWVGALPPDIAELGLRATPSLEYLAALKPDVILSTPQFTAIEPMLGKIAPVINLATFIDDLEPYRHAQENTRRLGALTGREQAAADLIALTDARIAKLKDAIGTARTRPVLVLYFQDDRHAWVFCRGSLFDDVLKRAGLTNAWTGGRNFWGFANAGVDQLFAIRDAALLVIEPVPPAVRAKLAARDGLLGQMPAFAPGNYEILPSVWGFGGLPSAGRFADLLLRHTELFERGHAS</sequence>
<gene>
    <name evidence="8" type="ORF">RFN29_08880</name>
</gene>
<proteinExistence type="inferred from homology"/>
<dbReference type="PRINTS" id="PR01715">
    <property type="entry name" value="FERRIBNDNGPP"/>
</dbReference>
<keyword evidence="9" id="KW-1185">Reference proteome</keyword>
<dbReference type="Pfam" id="PF01497">
    <property type="entry name" value="Peripla_BP_2"/>
    <property type="match status" value="1"/>
</dbReference>
<dbReference type="CDD" id="cd01146">
    <property type="entry name" value="FhuD"/>
    <property type="match status" value="1"/>
</dbReference>